<proteinExistence type="predicted"/>
<evidence type="ECO:0000313" key="9">
    <source>
        <dbReference type="Proteomes" id="UP000784880"/>
    </source>
</evidence>
<evidence type="ECO:0000313" key="8">
    <source>
        <dbReference type="EMBL" id="MBU9710329.1"/>
    </source>
</evidence>
<evidence type="ECO:0000256" key="4">
    <source>
        <dbReference type="ARBA" id="ARBA00022989"/>
    </source>
</evidence>
<dbReference type="Proteomes" id="UP000784880">
    <property type="component" value="Unassembled WGS sequence"/>
</dbReference>
<evidence type="ECO:0000256" key="1">
    <source>
        <dbReference type="ARBA" id="ARBA00004651"/>
    </source>
</evidence>
<dbReference type="RefSeq" id="WP_217064223.1">
    <property type="nucleotide sequence ID" value="NZ_JAHQCS010000017.1"/>
</dbReference>
<keyword evidence="5 6" id="KW-0472">Membrane</keyword>
<dbReference type="Pfam" id="PF07694">
    <property type="entry name" value="5TM-5TMR_LYT"/>
    <property type="match status" value="1"/>
</dbReference>
<keyword evidence="9" id="KW-1185">Reference proteome</keyword>
<accession>A0ABS6J9G5</accession>
<feature type="transmembrane region" description="Helical" evidence="6">
    <location>
        <begin position="40"/>
        <end position="57"/>
    </location>
</feature>
<feature type="transmembrane region" description="Helical" evidence="6">
    <location>
        <begin position="7"/>
        <end position="24"/>
    </location>
</feature>
<feature type="transmembrane region" description="Helical" evidence="6">
    <location>
        <begin position="69"/>
        <end position="97"/>
    </location>
</feature>
<gene>
    <name evidence="8" type="ORF">KS419_00940</name>
</gene>
<feature type="domain" description="Signal transduction histidine kinase 5TM receptor LytS transmembrane region" evidence="7">
    <location>
        <begin position="31"/>
        <end position="107"/>
    </location>
</feature>
<dbReference type="InterPro" id="IPR011620">
    <property type="entry name" value="Sig_transdc_His_kinase_LytS_TM"/>
</dbReference>
<dbReference type="EMBL" id="JAHQCS010000017">
    <property type="protein sequence ID" value="MBU9710329.1"/>
    <property type="molecule type" value="Genomic_DNA"/>
</dbReference>
<keyword evidence="2" id="KW-1003">Cell membrane</keyword>
<comment type="subcellular location">
    <subcellularLocation>
        <location evidence="1">Cell membrane</location>
        <topology evidence="1">Multi-pass membrane protein</topology>
    </subcellularLocation>
</comment>
<reference evidence="8 9" key="1">
    <citation type="submission" date="2021-06" db="EMBL/GenBank/DDBJ databases">
        <title>Bacillus sp. RD4P76, an endophyte from a halophyte.</title>
        <authorList>
            <person name="Sun J.-Q."/>
        </authorList>
    </citation>
    <scope>NUCLEOTIDE SEQUENCE [LARGE SCALE GENOMIC DNA]</scope>
    <source>
        <strain evidence="8 9">CGMCC 1.15917</strain>
    </source>
</reference>
<sequence length="126" mass="14159">MDIGKELFVNLSILISLLFVYSQISKNNPLNRSSSMKTKVLAGVMAGTLGIILLEFSMPIGEMVVDFRFIPLAIVAYYGGAVPTIITTIILVIGAIFRSRFCDLLCGSCNYRCWYLYWSYFHIKTP</sequence>
<protein>
    <recommendedName>
        <fullName evidence="7">Signal transduction histidine kinase 5TM receptor LytS transmembrane region domain-containing protein</fullName>
    </recommendedName>
</protein>
<evidence type="ECO:0000256" key="2">
    <source>
        <dbReference type="ARBA" id="ARBA00022475"/>
    </source>
</evidence>
<evidence type="ECO:0000256" key="5">
    <source>
        <dbReference type="ARBA" id="ARBA00023136"/>
    </source>
</evidence>
<evidence type="ECO:0000259" key="7">
    <source>
        <dbReference type="Pfam" id="PF07694"/>
    </source>
</evidence>
<keyword evidence="4 6" id="KW-1133">Transmembrane helix</keyword>
<comment type="caution">
    <text evidence="8">The sequence shown here is derived from an EMBL/GenBank/DDBJ whole genome shotgun (WGS) entry which is preliminary data.</text>
</comment>
<evidence type="ECO:0000256" key="3">
    <source>
        <dbReference type="ARBA" id="ARBA00022692"/>
    </source>
</evidence>
<organism evidence="8 9">
    <name type="scientific">Evansella tamaricis</name>
    <dbReference type="NCBI Taxonomy" id="2069301"/>
    <lineage>
        <taxon>Bacteria</taxon>
        <taxon>Bacillati</taxon>
        <taxon>Bacillota</taxon>
        <taxon>Bacilli</taxon>
        <taxon>Bacillales</taxon>
        <taxon>Bacillaceae</taxon>
        <taxon>Evansella</taxon>
    </lineage>
</organism>
<name>A0ABS6J9G5_9BACI</name>
<keyword evidence="3 6" id="KW-0812">Transmembrane</keyword>
<evidence type="ECO:0000256" key="6">
    <source>
        <dbReference type="SAM" id="Phobius"/>
    </source>
</evidence>